<dbReference type="PANTHER" id="PTHR33371">
    <property type="entry name" value="INTERMEMBRANE PHOSPHOLIPID TRANSPORT SYSTEM BINDING PROTEIN MLAD-RELATED"/>
    <property type="match status" value="1"/>
</dbReference>
<dbReference type="InterPro" id="IPR024516">
    <property type="entry name" value="Mce_C"/>
</dbReference>
<feature type="transmembrane region" description="Helical" evidence="2">
    <location>
        <begin position="34"/>
        <end position="57"/>
    </location>
</feature>
<proteinExistence type="predicted"/>
<keyword evidence="2" id="KW-0812">Transmembrane</keyword>
<reference evidence="5 6" key="1">
    <citation type="submission" date="2018-11" db="EMBL/GenBank/DDBJ databases">
        <title>Gordonia insulae sp. nov., isolated from an island soil.</title>
        <authorList>
            <person name="Kim Y.S."/>
            <person name="Kim S.B."/>
        </authorList>
    </citation>
    <scope>NUCLEOTIDE SEQUENCE [LARGE SCALE GENOMIC DNA]</scope>
    <source>
        <strain evidence="5 6">MMS17-SY073</strain>
    </source>
</reference>
<evidence type="ECO:0000313" key="5">
    <source>
        <dbReference type="EMBL" id="AZG45831.1"/>
    </source>
</evidence>
<dbReference type="KEGG" id="gom:D7316_02431"/>
<dbReference type="InterPro" id="IPR003399">
    <property type="entry name" value="Mce/MlaD"/>
</dbReference>
<dbReference type="RefSeq" id="WP_124708441.1">
    <property type="nucleotide sequence ID" value="NZ_CP033972.1"/>
</dbReference>
<feature type="region of interest" description="Disordered" evidence="1">
    <location>
        <begin position="378"/>
        <end position="429"/>
    </location>
</feature>
<keyword evidence="2" id="KW-0472">Membrane</keyword>
<dbReference type="PANTHER" id="PTHR33371:SF16">
    <property type="entry name" value="MCE-FAMILY PROTEIN MCE3F"/>
    <property type="match status" value="1"/>
</dbReference>
<dbReference type="GO" id="GO:0005576">
    <property type="term" value="C:extracellular region"/>
    <property type="evidence" value="ECO:0007669"/>
    <property type="project" value="TreeGrafter"/>
</dbReference>
<dbReference type="Pfam" id="PF02470">
    <property type="entry name" value="MlaD"/>
    <property type="match status" value="1"/>
</dbReference>
<keyword evidence="6" id="KW-1185">Reference proteome</keyword>
<evidence type="ECO:0000259" key="3">
    <source>
        <dbReference type="Pfam" id="PF02470"/>
    </source>
</evidence>
<evidence type="ECO:0000259" key="4">
    <source>
        <dbReference type="Pfam" id="PF11887"/>
    </source>
</evidence>
<keyword evidence="2" id="KW-1133">Transmembrane helix</keyword>
<evidence type="ECO:0000313" key="6">
    <source>
        <dbReference type="Proteomes" id="UP000271469"/>
    </source>
</evidence>
<organism evidence="5 6">
    <name type="scientific">Gordonia insulae</name>
    <dbReference type="NCBI Taxonomy" id="2420509"/>
    <lineage>
        <taxon>Bacteria</taxon>
        <taxon>Bacillati</taxon>
        <taxon>Actinomycetota</taxon>
        <taxon>Actinomycetes</taxon>
        <taxon>Mycobacteriales</taxon>
        <taxon>Gordoniaceae</taxon>
        <taxon>Gordonia</taxon>
    </lineage>
</organism>
<evidence type="ECO:0000256" key="2">
    <source>
        <dbReference type="SAM" id="Phobius"/>
    </source>
</evidence>
<sequence length="429" mass="45144">MTSTTPSPGLLTGFVELPARGLVTATRRARAHRLGLSAVGLLCILILGIGYLVFGVFHSSPTAAPMLVRVQLAESGGLLAGQNVTLRGVPVGRVRQVDLTRGGVVAVAEIDPSVRIPIRGDVRVAGLSLAGEQYLDFRPSTSTGPYLRDGTVISPDQTTTPIPLANLLDDMSGMLDQIDPGKLRTITHELGVSSQGSARLADIIDGGTFLISTLDSVLPQTVSLLKTSRTVLTTLGQGAPALTETSKDLRHLMAGAARKQDGYRTLVNRAPDALRATDAIIADNAPTMVQLLGNLATVTQMAYLRVPALNEFFFPEFRDGSTLGALTTIMRDGGIWAAVNIYPRNACDYGLPRLPPTQPDFPEPYLYTFCDNPDPSVLIRGARNAPRPPGDDTAGPPPGAAPDARTSPAPTGPQSIPLPFAGPALPSTP</sequence>
<feature type="domain" description="Mammalian cell entry C-terminal" evidence="4">
    <location>
        <begin position="147"/>
        <end position="312"/>
    </location>
</feature>
<name>A0A3G8JL70_9ACTN</name>
<dbReference type="Pfam" id="PF11887">
    <property type="entry name" value="Mce4_CUP1"/>
    <property type="match status" value="1"/>
</dbReference>
<protein>
    <submittedName>
        <fullName evidence="5">Uncharacterized protein</fullName>
    </submittedName>
</protein>
<dbReference type="Proteomes" id="UP000271469">
    <property type="component" value="Chromosome"/>
</dbReference>
<dbReference type="AlphaFoldDB" id="A0A3G8JL70"/>
<accession>A0A3G8JL70</accession>
<dbReference type="InterPro" id="IPR052336">
    <property type="entry name" value="MlaD_Phospholipid_Transporter"/>
</dbReference>
<evidence type="ECO:0000256" key="1">
    <source>
        <dbReference type="SAM" id="MobiDB-lite"/>
    </source>
</evidence>
<dbReference type="EMBL" id="CP033972">
    <property type="protein sequence ID" value="AZG45831.1"/>
    <property type="molecule type" value="Genomic_DNA"/>
</dbReference>
<feature type="domain" description="Mce/MlaD" evidence="3">
    <location>
        <begin position="68"/>
        <end position="139"/>
    </location>
</feature>
<dbReference type="OrthoDB" id="3606263at2"/>
<gene>
    <name evidence="5" type="ORF">D7316_02431</name>
</gene>